<organism evidence="2 3">
    <name type="scientific">Aspergillus fijiensis CBS 313.89</name>
    <dbReference type="NCBI Taxonomy" id="1448319"/>
    <lineage>
        <taxon>Eukaryota</taxon>
        <taxon>Fungi</taxon>
        <taxon>Dikarya</taxon>
        <taxon>Ascomycota</taxon>
        <taxon>Pezizomycotina</taxon>
        <taxon>Eurotiomycetes</taxon>
        <taxon>Eurotiomycetidae</taxon>
        <taxon>Eurotiales</taxon>
        <taxon>Aspergillaceae</taxon>
        <taxon>Aspergillus</taxon>
    </lineage>
</organism>
<dbReference type="Proteomes" id="UP000249789">
    <property type="component" value="Unassembled WGS sequence"/>
</dbReference>
<protein>
    <recommendedName>
        <fullName evidence="4">BZIP domain-containing protein</fullName>
    </recommendedName>
</protein>
<evidence type="ECO:0000313" key="2">
    <source>
        <dbReference type="EMBL" id="RAK81417.1"/>
    </source>
</evidence>
<reference evidence="2 3" key="1">
    <citation type="submission" date="2018-02" db="EMBL/GenBank/DDBJ databases">
        <title>The genomes of Aspergillus section Nigri reveals drivers in fungal speciation.</title>
        <authorList>
            <consortium name="DOE Joint Genome Institute"/>
            <person name="Vesth T.C."/>
            <person name="Nybo J."/>
            <person name="Theobald S."/>
            <person name="Brandl J."/>
            <person name="Frisvad J.C."/>
            <person name="Nielsen K.F."/>
            <person name="Lyhne E.K."/>
            <person name="Kogle M.E."/>
            <person name="Kuo A."/>
            <person name="Riley R."/>
            <person name="Clum A."/>
            <person name="Nolan M."/>
            <person name="Lipzen A."/>
            <person name="Salamov A."/>
            <person name="Henrissat B."/>
            <person name="Wiebenga A."/>
            <person name="De vries R.P."/>
            <person name="Grigoriev I.V."/>
            <person name="Mortensen U.H."/>
            <person name="Andersen M.R."/>
            <person name="Baker S.E."/>
        </authorList>
    </citation>
    <scope>NUCLEOTIDE SEQUENCE [LARGE SCALE GENOMIC DNA]</scope>
    <source>
        <strain evidence="2 3">CBS 313.89</strain>
    </source>
</reference>
<evidence type="ECO:0000256" key="1">
    <source>
        <dbReference type="SAM" id="MobiDB-lite"/>
    </source>
</evidence>
<feature type="region of interest" description="Disordered" evidence="1">
    <location>
        <begin position="1"/>
        <end position="65"/>
    </location>
</feature>
<evidence type="ECO:0000313" key="3">
    <source>
        <dbReference type="Proteomes" id="UP000249789"/>
    </source>
</evidence>
<dbReference type="PANTHER" id="PTHR38116:SF1">
    <property type="entry name" value="BZIP DOMAIN-CONTAINING PROTEIN"/>
    <property type="match status" value="1"/>
</dbReference>
<dbReference type="CDD" id="cd14688">
    <property type="entry name" value="bZIP_YAP"/>
    <property type="match status" value="1"/>
</dbReference>
<dbReference type="OrthoDB" id="2245989at2759"/>
<keyword evidence="3" id="KW-1185">Reference proteome</keyword>
<dbReference type="EMBL" id="KZ824625">
    <property type="protein sequence ID" value="RAK81417.1"/>
    <property type="molecule type" value="Genomic_DNA"/>
</dbReference>
<dbReference type="RefSeq" id="XP_040805427.1">
    <property type="nucleotide sequence ID" value="XM_040946705.1"/>
</dbReference>
<sequence>MLNAESGIKRRHHVRHATTADAPEDDLLGVTDPVLRRRVQNRLNQRAYRQRQNPRSTKDRLPSNRKTIRAAAGHDESRVQTLPHRSSDHNSIFYNLPEVDPTRYTYAPPNFHTLMVEFEKRARAAHAMGSPRTDLLLSLSRLNVIRAAYQNAVIAGMTVDWMCRDDAVSIFSMNGPHSPQYTLSAIPERLRPTPVQRTVPHHPWLDIFPFEQMRDNLIRAGDLLDGHGFCHDLTAFWDTRSSSATLLVWGDPWDPSNWEVTEEFARKWGYFLRGCPDILVSTNKWRAQRDEKPLAWRRVFGDYLG</sequence>
<proteinExistence type="predicted"/>
<dbReference type="PANTHER" id="PTHR38116">
    <property type="entry name" value="CHROMOSOME 7, WHOLE GENOME SHOTGUN SEQUENCE"/>
    <property type="match status" value="1"/>
</dbReference>
<evidence type="ECO:0008006" key="4">
    <source>
        <dbReference type="Google" id="ProtNLM"/>
    </source>
</evidence>
<accession>A0A8G1RZ58</accession>
<dbReference type="GeneID" id="63864038"/>
<dbReference type="InterPro" id="IPR021833">
    <property type="entry name" value="DUF3425"/>
</dbReference>
<dbReference type="Pfam" id="PF11905">
    <property type="entry name" value="DUF3425"/>
    <property type="match status" value="1"/>
</dbReference>
<name>A0A8G1RZ58_9EURO</name>
<dbReference type="AlphaFoldDB" id="A0A8G1RZ58"/>
<dbReference type="VEuPathDB" id="FungiDB:BO72DRAFT_465336"/>
<gene>
    <name evidence="2" type="ORF">BO72DRAFT_465336</name>
</gene>